<dbReference type="Proteomes" id="UP001596434">
    <property type="component" value="Unassembled WGS sequence"/>
</dbReference>
<evidence type="ECO:0000259" key="1">
    <source>
        <dbReference type="Pfam" id="PF24035"/>
    </source>
</evidence>
<keyword evidence="3" id="KW-1185">Reference proteome</keyword>
<organism evidence="2 3">
    <name type="scientific">Haloplanus litoreus</name>
    <dbReference type="NCBI Taxonomy" id="767515"/>
    <lineage>
        <taxon>Archaea</taxon>
        <taxon>Methanobacteriati</taxon>
        <taxon>Methanobacteriota</taxon>
        <taxon>Stenosarchaea group</taxon>
        <taxon>Halobacteria</taxon>
        <taxon>Halobacteriales</taxon>
        <taxon>Haloferacaceae</taxon>
        <taxon>Haloplanus</taxon>
    </lineage>
</organism>
<evidence type="ECO:0000313" key="3">
    <source>
        <dbReference type="Proteomes" id="UP001596434"/>
    </source>
</evidence>
<dbReference type="InterPro" id="IPR036388">
    <property type="entry name" value="WH-like_DNA-bd_sf"/>
</dbReference>
<dbReference type="InterPro" id="IPR055768">
    <property type="entry name" value="DUF7344"/>
</dbReference>
<reference evidence="2 3" key="1">
    <citation type="journal article" date="2019" name="Int. J. Syst. Evol. Microbiol.">
        <title>The Global Catalogue of Microorganisms (GCM) 10K type strain sequencing project: providing services to taxonomists for standard genome sequencing and annotation.</title>
        <authorList>
            <consortium name="The Broad Institute Genomics Platform"/>
            <consortium name="The Broad Institute Genome Sequencing Center for Infectious Disease"/>
            <person name="Wu L."/>
            <person name="Ma J."/>
        </authorList>
    </citation>
    <scope>NUCLEOTIDE SEQUENCE [LARGE SCALE GENOMIC DNA]</scope>
    <source>
        <strain evidence="2 3">GX21</strain>
    </source>
</reference>
<dbReference type="EMBL" id="JBHTAT010000001">
    <property type="protein sequence ID" value="MFC7254519.1"/>
    <property type="molecule type" value="Genomic_DNA"/>
</dbReference>
<dbReference type="Gene3D" id="1.10.10.10">
    <property type="entry name" value="Winged helix-like DNA-binding domain superfamily/Winged helix DNA-binding domain"/>
    <property type="match status" value="1"/>
</dbReference>
<dbReference type="SUPFAM" id="SSF46785">
    <property type="entry name" value="Winged helix' DNA-binding domain"/>
    <property type="match status" value="1"/>
</dbReference>
<sequence length="108" mass="12007">MTRPRRPLGRALDAVGDPLRRRVLLALLEHGPDAASGVDAEAVAPSTADPDQLTTSLVHVHLPKLSDLGYVRWDRETTYVRRGPAFSEVAPLVRLLHDHRTDLPYAWP</sequence>
<dbReference type="AlphaFoldDB" id="A0ABD5ZW64"/>
<dbReference type="InterPro" id="IPR036390">
    <property type="entry name" value="WH_DNA-bd_sf"/>
</dbReference>
<dbReference type="Pfam" id="PF24035">
    <property type="entry name" value="DUF7344"/>
    <property type="match status" value="1"/>
</dbReference>
<dbReference type="RefSeq" id="WP_379702721.1">
    <property type="nucleotide sequence ID" value="NZ_JBHTAT010000001.1"/>
</dbReference>
<evidence type="ECO:0000313" key="2">
    <source>
        <dbReference type="EMBL" id="MFC7254519.1"/>
    </source>
</evidence>
<feature type="domain" description="DUF7344" evidence="1">
    <location>
        <begin position="40"/>
        <end position="80"/>
    </location>
</feature>
<gene>
    <name evidence="2" type="ORF">ACFQKE_04245</name>
</gene>
<comment type="caution">
    <text evidence="2">The sequence shown here is derived from an EMBL/GenBank/DDBJ whole genome shotgun (WGS) entry which is preliminary data.</text>
</comment>
<name>A0ABD5ZW64_9EURY</name>
<protein>
    <submittedName>
        <fullName evidence="2">ArsR family transcriptional regulator</fullName>
    </submittedName>
</protein>
<accession>A0ABD5ZW64</accession>
<proteinExistence type="predicted"/>
<dbReference type="GeneID" id="96952833"/>